<proteinExistence type="predicted"/>
<dbReference type="InterPro" id="IPR020843">
    <property type="entry name" value="ER"/>
</dbReference>
<dbReference type="GO" id="GO:0005829">
    <property type="term" value="C:cytosol"/>
    <property type="evidence" value="ECO:0007669"/>
    <property type="project" value="TreeGrafter"/>
</dbReference>
<dbReference type="GO" id="GO:0035925">
    <property type="term" value="F:mRNA 3'-UTR AU-rich region binding"/>
    <property type="evidence" value="ECO:0007669"/>
    <property type="project" value="TreeGrafter"/>
</dbReference>
<dbReference type="InterPro" id="IPR047618">
    <property type="entry name" value="QOR-like"/>
</dbReference>
<keyword evidence="2" id="KW-0560">Oxidoreductase</keyword>
<dbReference type="AlphaFoldDB" id="A0A0D5CF00"/>
<evidence type="ECO:0000313" key="5">
    <source>
        <dbReference type="Proteomes" id="UP000032604"/>
    </source>
</evidence>
<dbReference type="InterPro" id="IPR036291">
    <property type="entry name" value="NAD(P)-bd_dom_sf"/>
</dbReference>
<dbReference type="RefSeq" id="WP_045526744.1">
    <property type="nucleotide sequence ID" value="NZ_CP011043.1"/>
</dbReference>
<dbReference type="SMART" id="SM00829">
    <property type="entry name" value="PKS_ER"/>
    <property type="match status" value="1"/>
</dbReference>
<dbReference type="InterPro" id="IPR013154">
    <property type="entry name" value="ADH-like_N"/>
</dbReference>
<dbReference type="EMBL" id="CP011043">
    <property type="protein sequence ID" value="AJW78228.1"/>
    <property type="molecule type" value="Genomic_DNA"/>
</dbReference>
<dbReference type="GO" id="GO:0070402">
    <property type="term" value="F:NADPH binding"/>
    <property type="evidence" value="ECO:0007669"/>
    <property type="project" value="TreeGrafter"/>
</dbReference>
<reference evidence="4 5" key="1">
    <citation type="journal article" date="2015" name="Genome Announc.">
        <title>Complete Genome Sequence of Clavibacter michiganensis subsp. insidiosus R1-1 Using PacBio Single-Molecule Real-Time Technology.</title>
        <authorList>
            <person name="Lu Y."/>
            <person name="Samac D.A."/>
            <person name="Glazebrook J."/>
            <person name="Ishimaru C.A."/>
        </authorList>
    </citation>
    <scope>NUCLEOTIDE SEQUENCE [LARGE SCALE GENOMIC DNA]</scope>
    <source>
        <strain evidence="4 5">R1-1</strain>
    </source>
</reference>
<dbReference type="OrthoDB" id="9780520at2"/>
<evidence type="ECO:0000259" key="3">
    <source>
        <dbReference type="SMART" id="SM00829"/>
    </source>
</evidence>
<dbReference type="InterPro" id="IPR011032">
    <property type="entry name" value="GroES-like_sf"/>
</dbReference>
<gene>
    <name evidence="4" type="ORF">VO01_03005</name>
</gene>
<dbReference type="PANTHER" id="PTHR48106:SF13">
    <property type="entry name" value="QUINONE OXIDOREDUCTASE-RELATED"/>
    <property type="match status" value="1"/>
</dbReference>
<protein>
    <submittedName>
        <fullName evidence="4">NADPH--quinone reductase</fullName>
    </submittedName>
</protein>
<evidence type="ECO:0000256" key="2">
    <source>
        <dbReference type="ARBA" id="ARBA00023002"/>
    </source>
</evidence>
<sequence length="321" mass="33389">MSARIEIRGPGGPEVMTLTDGPVPDPGPGEVRIRVHAAGVNFIDIYRRSGVYPMAHPYVPGSEAAGVIEALGDGVRGVHVGDRVATAEASGTYAQHALVRAETLLPVPDGVGFETAAALPLQGLTAHYLATSSYPAGPGDRALVHAGAGGVGLLLTQLLVDRGVEVITTVSTEEKAALSRAAGATHVLGYDDVPVRVRDLTDGRGVDVVYDGVGRDTFDGSLASLRIRGTLVLFGGASGQVPPFDLQRLNSGGSLSVTRPTLAHFLLDAEERRWRAGELFAGLLDGSLDVRVGATYPLADAARAHEDLEARRTTGSIVLLP</sequence>
<name>A0A0D5CF00_9MICO</name>
<dbReference type="InterPro" id="IPR013149">
    <property type="entry name" value="ADH-like_C"/>
</dbReference>
<dbReference type="SUPFAM" id="SSF51735">
    <property type="entry name" value="NAD(P)-binding Rossmann-fold domains"/>
    <property type="match status" value="1"/>
</dbReference>
<dbReference type="Pfam" id="PF00107">
    <property type="entry name" value="ADH_zinc_N"/>
    <property type="match status" value="1"/>
</dbReference>
<accession>A0A0D5CF00</accession>
<dbReference type="GO" id="GO:0003960">
    <property type="term" value="F:quinone reductase (NADPH) activity"/>
    <property type="evidence" value="ECO:0007669"/>
    <property type="project" value="InterPro"/>
</dbReference>
<dbReference type="KEGG" id="cmh:VO01_03005"/>
<dbReference type="HOGENOM" id="CLU_026673_3_1_11"/>
<dbReference type="FunFam" id="3.40.50.720:FF:000053">
    <property type="entry name" value="Quinone oxidoreductase 1"/>
    <property type="match status" value="1"/>
</dbReference>
<dbReference type="Proteomes" id="UP000032604">
    <property type="component" value="Chromosome"/>
</dbReference>
<dbReference type="Gene3D" id="3.90.180.10">
    <property type="entry name" value="Medium-chain alcohol dehydrogenases, catalytic domain"/>
    <property type="match status" value="1"/>
</dbReference>
<evidence type="ECO:0000313" key="4">
    <source>
        <dbReference type="EMBL" id="AJW78228.1"/>
    </source>
</evidence>
<organism evidence="4 5">
    <name type="scientific">Clavibacter michiganensis subsp. insidiosus</name>
    <dbReference type="NCBI Taxonomy" id="33014"/>
    <lineage>
        <taxon>Bacteria</taxon>
        <taxon>Bacillati</taxon>
        <taxon>Actinomycetota</taxon>
        <taxon>Actinomycetes</taxon>
        <taxon>Micrococcales</taxon>
        <taxon>Microbacteriaceae</taxon>
        <taxon>Clavibacter</taxon>
    </lineage>
</organism>
<feature type="domain" description="Enoyl reductase (ER)" evidence="3">
    <location>
        <begin position="11"/>
        <end position="319"/>
    </location>
</feature>
<keyword evidence="1" id="KW-0521">NADP</keyword>
<dbReference type="CDD" id="cd05286">
    <property type="entry name" value="QOR2"/>
    <property type="match status" value="1"/>
</dbReference>
<evidence type="ECO:0000256" key="1">
    <source>
        <dbReference type="ARBA" id="ARBA00022857"/>
    </source>
</evidence>
<dbReference type="SUPFAM" id="SSF50129">
    <property type="entry name" value="GroES-like"/>
    <property type="match status" value="1"/>
</dbReference>
<dbReference type="PATRIC" id="fig|33014.5.peg.632"/>
<dbReference type="PANTHER" id="PTHR48106">
    <property type="entry name" value="QUINONE OXIDOREDUCTASE PIG3-RELATED"/>
    <property type="match status" value="1"/>
</dbReference>
<dbReference type="Gene3D" id="3.40.50.720">
    <property type="entry name" value="NAD(P)-binding Rossmann-like Domain"/>
    <property type="match status" value="1"/>
</dbReference>
<dbReference type="Pfam" id="PF08240">
    <property type="entry name" value="ADH_N"/>
    <property type="match status" value="1"/>
</dbReference>